<evidence type="ECO:0000313" key="2">
    <source>
        <dbReference type="EMBL" id="CRY97158.1"/>
    </source>
</evidence>
<dbReference type="AlphaFoldDB" id="A0A0H5Q5J8"/>
<reference evidence="2" key="1">
    <citation type="submission" date="2015-06" db="EMBL/GenBank/DDBJ databases">
        <authorList>
            <person name="Joergensen T."/>
        </authorList>
    </citation>
    <scope>NUCLEOTIDE SEQUENCE</scope>
    <source>
        <strain evidence="2">RGFK1397</strain>
    </source>
</reference>
<feature type="compositionally biased region" description="Basic residues" evidence="1">
    <location>
        <begin position="24"/>
        <end position="38"/>
    </location>
</feature>
<proteinExistence type="predicted"/>
<evidence type="ECO:0000256" key="1">
    <source>
        <dbReference type="SAM" id="MobiDB-lite"/>
    </source>
</evidence>
<dbReference type="EMBL" id="LN853948">
    <property type="protein sequence ID" value="CRY97158.1"/>
    <property type="molecule type" value="Genomic_DNA"/>
</dbReference>
<organism evidence="2">
    <name type="scientific">uncultured prokaryote</name>
    <dbReference type="NCBI Taxonomy" id="198431"/>
    <lineage>
        <taxon>unclassified sequences</taxon>
        <taxon>environmental samples</taxon>
    </lineage>
</organism>
<protein>
    <recommendedName>
        <fullName evidence="3">Capsid protein</fullName>
    </recommendedName>
</protein>
<accession>A0A0H5Q5J8</accession>
<evidence type="ECO:0008006" key="3">
    <source>
        <dbReference type="Google" id="ProtNLM"/>
    </source>
</evidence>
<reference evidence="2" key="2">
    <citation type="submission" date="2015-07" db="EMBL/GenBank/DDBJ databases">
        <title>Plasmids, circular viruses and viroids from rat gut.</title>
        <authorList>
            <person name="Jorgensen T.J."/>
            <person name="Hansen M.A."/>
            <person name="Xu Z."/>
            <person name="Tabak M.A."/>
            <person name="Sorensen S.J."/>
            <person name="Hansen L.H."/>
        </authorList>
    </citation>
    <scope>NUCLEOTIDE SEQUENCE</scope>
    <source>
        <strain evidence="2">RGFK1397</strain>
    </source>
</reference>
<name>A0A0H5Q5J8_9ZZZZ</name>
<sequence>MTRTRRRLTRTRRAPRRVRVRRNLRRRHTRARRSRRGARPTTLRARVNGPQDRCFFTARQEIQVRATQVMGTFGTQTIIPGNYLPNNSIPALQFYSNQYANCRIRKSTISCTFSNISGDVSGTSSPFSENVGITQLPLRIGTTITPSATVYLSEQPHTRSKYLSPGLGSRSACTLKKMGTTMADFGNNVVSTAADDWLGSALTTPPTQFWNWAVWTQCNQANVTGGAQTDLRIIIRYHLEFFDRLTAVV</sequence>
<feature type="region of interest" description="Disordered" evidence="1">
    <location>
        <begin position="24"/>
        <end position="46"/>
    </location>
</feature>